<dbReference type="InterPro" id="IPR002347">
    <property type="entry name" value="SDR_fam"/>
</dbReference>
<protein>
    <submittedName>
        <fullName evidence="5">Short-chain dehydrogenase/reductase SDR</fullName>
    </submittedName>
</protein>
<name>K6XFH1_9ALTE</name>
<keyword evidence="2" id="KW-0560">Oxidoreductase</keyword>
<comment type="caution">
    <text evidence="5">The sequence shown here is derived from an EMBL/GenBank/DDBJ whole genome shotgun (WGS) entry which is preliminary data.</text>
</comment>
<comment type="similarity">
    <text evidence="1 3">Belongs to the short-chain dehydrogenases/reductases (SDR) family.</text>
</comment>
<dbReference type="GO" id="GO:0016491">
    <property type="term" value="F:oxidoreductase activity"/>
    <property type="evidence" value="ECO:0007669"/>
    <property type="project" value="UniProtKB-KW"/>
</dbReference>
<evidence type="ECO:0000313" key="5">
    <source>
        <dbReference type="EMBL" id="GAC19379.1"/>
    </source>
</evidence>
<dbReference type="EMBL" id="BAEO01000029">
    <property type="protein sequence ID" value="GAC19379.1"/>
    <property type="molecule type" value="Genomic_DNA"/>
</dbReference>
<dbReference type="CDD" id="cd05233">
    <property type="entry name" value="SDR_c"/>
    <property type="match status" value="1"/>
</dbReference>
<dbReference type="InterPro" id="IPR057326">
    <property type="entry name" value="KR_dom"/>
</dbReference>
<dbReference type="PRINTS" id="PR00080">
    <property type="entry name" value="SDRFAMILY"/>
</dbReference>
<dbReference type="Pfam" id="PF00106">
    <property type="entry name" value="adh_short"/>
    <property type="match status" value="1"/>
</dbReference>
<dbReference type="RefSeq" id="WP_007620126.1">
    <property type="nucleotide sequence ID" value="NZ_BAEO01000029.1"/>
</dbReference>
<organism evidence="5 6">
    <name type="scientific">Paraglaciecola arctica BSs20135</name>
    <dbReference type="NCBI Taxonomy" id="493475"/>
    <lineage>
        <taxon>Bacteria</taxon>
        <taxon>Pseudomonadati</taxon>
        <taxon>Pseudomonadota</taxon>
        <taxon>Gammaproteobacteria</taxon>
        <taxon>Alteromonadales</taxon>
        <taxon>Alteromonadaceae</taxon>
        <taxon>Paraglaciecola</taxon>
    </lineage>
</organism>
<sequence length="281" mass="30790">MKVHNVEGRLALVTGGSSGIGYAIAEALAKQGFNLLLVARNKDKLQSAATELAKQYKVNTHIASIDVTNVEAVNQLASLVRNIAPCADLVVNSAGIVSGGFLIDTPLEEWDRLYQFNVRGLVSVLQNLLPDMEKQFQLDGQKRHIVNIASAAAYLCPNGMAAYSSTKAGVISLSEVLAHELSSQKIGVTVVCPEFVKTPIGEKVQLFGRFDTPRAHKVIKKMFEKSTITPEQLAVKTLKAIEKNKTLITAGKQATFAYHFKRLMPDRFFNLIESKFAFIKN</sequence>
<feature type="domain" description="Ketoreductase" evidence="4">
    <location>
        <begin position="9"/>
        <end position="199"/>
    </location>
</feature>
<dbReference type="STRING" id="493475.GARC_2413"/>
<dbReference type="PRINTS" id="PR00081">
    <property type="entry name" value="GDHRDH"/>
</dbReference>
<dbReference type="GO" id="GO:0016020">
    <property type="term" value="C:membrane"/>
    <property type="evidence" value="ECO:0007669"/>
    <property type="project" value="TreeGrafter"/>
</dbReference>
<dbReference type="SUPFAM" id="SSF51735">
    <property type="entry name" value="NAD(P)-binding Rossmann-fold domains"/>
    <property type="match status" value="1"/>
</dbReference>
<dbReference type="PANTHER" id="PTHR44196">
    <property type="entry name" value="DEHYDROGENASE/REDUCTASE SDR FAMILY MEMBER 7B"/>
    <property type="match status" value="1"/>
</dbReference>
<dbReference type="InterPro" id="IPR036291">
    <property type="entry name" value="NAD(P)-bd_dom_sf"/>
</dbReference>
<evidence type="ECO:0000256" key="1">
    <source>
        <dbReference type="ARBA" id="ARBA00006484"/>
    </source>
</evidence>
<dbReference type="PANTHER" id="PTHR44196:SF2">
    <property type="entry name" value="SHORT-CHAIN DEHYDROGENASE-RELATED"/>
    <property type="match status" value="1"/>
</dbReference>
<evidence type="ECO:0000313" key="6">
    <source>
        <dbReference type="Proteomes" id="UP000006327"/>
    </source>
</evidence>
<dbReference type="InterPro" id="IPR020904">
    <property type="entry name" value="Sc_DH/Rdtase_CS"/>
</dbReference>
<dbReference type="Proteomes" id="UP000006327">
    <property type="component" value="Unassembled WGS sequence"/>
</dbReference>
<evidence type="ECO:0000256" key="2">
    <source>
        <dbReference type="ARBA" id="ARBA00023002"/>
    </source>
</evidence>
<reference evidence="5 6" key="1">
    <citation type="journal article" date="2017" name="Antonie Van Leeuwenhoek">
        <title>Rhizobium rhizosphaerae sp. nov., a novel species isolated from rice rhizosphere.</title>
        <authorList>
            <person name="Zhao J.J."/>
            <person name="Zhang J."/>
            <person name="Zhang R.J."/>
            <person name="Zhang C.W."/>
            <person name="Yin H.Q."/>
            <person name="Zhang X.X."/>
        </authorList>
    </citation>
    <scope>NUCLEOTIDE SEQUENCE [LARGE SCALE GENOMIC DNA]</scope>
    <source>
        <strain evidence="5 6">BSs20135</strain>
    </source>
</reference>
<gene>
    <name evidence="5" type="ORF">GARC_2413</name>
</gene>
<keyword evidence="6" id="KW-1185">Reference proteome</keyword>
<evidence type="ECO:0000259" key="4">
    <source>
        <dbReference type="SMART" id="SM00822"/>
    </source>
</evidence>
<dbReference type="eggNOG" id="COG4221">
    <property type="taxonomic scope" value="Bacteria"/>
</dbReference>
<accession>K6XFH1</accession>
<dbReference type="OrthoDB" id="5296151at2"/>
<dbReference type="PROSITE" id="PS00061">
    <property type="entry name" value="ADH_SHORT"/>
    <property type="match status" value="1"/>
</dbReference>
<dbReference type="AlphaFoldDB" id="K6XFH1"/>
<dbReference type="SMART" id="SM00822">
    <property type="entry name" value="PKS_KR"/>
    <property type="match status" value="1"/>
</dbReference>
<evidence type="ECO:0000256" key="3">
    <source>
        <dbReference type="RuleBase" id="RU000363"/>
    </source>
</evidence>
<dbReference type="Gene3D" id="3.40.50.720">
    <property type="entry name" value="NAD(P)-binding Rossmann-like Domain"/>
    <property type="match status" value="1"/>
</dbReference>
<proteinExistence type="inferred from homology"/>